<sequence>MFSSETSQQAHGLIINKNRFHCGTAKPVFLERRGPLARPATRGGDAECPPAADSQTTARRGRLFFRIAPSRCHRHSLVAELTVPALEISSYDRIPANNISPAIEISHVAVAAAAPVPTVLSRFPGMVWPPVPYPLPREASIRKICHSAPHLHSRSRRCSGSRPPSDATPTSGPAVPPR</sequence>
<reference evidence="2" key="1">
    <citation type="submission" date="2020-05" db="EMBL/GenBank/DDBJ databases">
        <title>WGS assembly of Panicum virgatum.</title>
        <authorList>
            <person name="Lovell J.T."/>
            <person name="Jenkins J."/>
            <person name="Shu S."/>
            <person name="Juenger T.E."/>
            <person name="Schmutz J."/>
        </authorList>
    </citation>
    <scope>NUCLEOTIDE SEQUENCE</scope>
    <source>
        <strain evidence="2">AP13</strain>
    </source>
</reference>
<evidence type="ECO:0000256" key="1">
    <source>
        <dbReference type="SAM" id="MobiDB-lite"/>
    </source>
</evidence>
<evidence type="ECO:0000313" key="3">
    <source>
        <dbReference type="Proteomes" id="UP000823388"/>
    </source>
</evidence>
<dbReference type="AlphaFoldDB" id="A0A8T0MLG1"/>
<accession>A0A8T0MLG1</accession>
<evidence type="ECO:0000313" key="2">
    <source>
        <dbReference type="EMBL" id="KAG2536129.1"/>
    </source>
</evidence>
<organism evidence="2 3">
    <name type="scientific">Panicum virgatum</name>
    <name type="common">Blackwell switchgrass</name>
    <dbReference type="NCBI Taxonomy" id="38727"/>
    <lineage>
        <taxon>Eukaryota</taxon>
        <taxon>Viridiplantae</taxon>
        <taxon>Streptophyta</taxon>
        <taxon>Embryophyta</taxon>
        <taxon>Tracheophyta</taxon>
        <taxon>Spermatophyta</taxon>
        <taxon>Magnoliopsida</taxon>
        <taxon>Liliopsida</taxon>
        <taxon>Poales</taxon>
        <taxon>Poaceae</taxon>
        <taxon>PACMAD clade</taxon>
        <taxon>Panicoideae</taxon>
        <taxon>Panicodae</taxon>
        <taxon>Paniceae</taxon>
        <taxon>Panicinae</taxon>
        <taxon>Panicum</taxon>
        <taxon>Panicum sect. Hiantes</taxon>
    </lineage>
</organism>
<name>A0A8T0MLG1_PANVG</name>
<dbReference type="EMBL" id="CM029054">
    <property type="protein sequence ID" value="KAG2536129.1"/>
    <property type="molecule type" value="Genomic_DNA"/>
</dbReference>
<keyword evidence="3" id="KW-1185">Reference proteome</keyword>
<gene>
    <name evidence="2" type="ORF">PVAP13_9NG091973</name>
</gene>
<comment type="caution">
    <text evidence="2">The sequence shown here is derived from an EMBL/GenBank/DDBJ whole genome shotgun (WGS) entry which is preliminary data.</text>
</comment>
<proteinExistence type="predicted"/>
<protein>
    <submittedName>
        <fullName evidence="2">Uncharacterized protein</fullName>
    </submittedName>
</protein>
<feature type="region of interest" description="Disordered" evidence="1">
    <location>
        <begin position="152"/>
        <end position="178"/>
    </location>
</feature>
<dbReference type="Proteomes" id="UP000823388">
    <property type="component" value="Chromosome 9N"/>
</dbReference>